<evidence type="ECO:0000256" key="4">
    <source>
        <dbReference type="ARBA" id="ARBA00009894"/>
    </source>
</evidence>
<sequence>MSTSFTKAVEAHLTVIQSLPALTSDVETAARVCAEAIARGGRILFCGNGGSASDSQHLAGELVGRLKGNRRPLAAHALGADSAVVTCIANDFGYDEVFARQVEGIGREGDVLIAISTSGNSANVVRAVECANEMGIMTIGLLGGSGGKLLDMVTHALCISVTTDTARIQEAHILIGHVICADIETRLGLA</sequence>
<feature type="binding site" evidence="10">
    <location>
        <begin position="116"/>
        <end position="118"/>
    </location>
    <ligand>
        <name>substrate</name>
    </ligand>
</feature>
<dbReference type="GO" id="GO:0005737">
    <property type="term" value="C:cytoplasm"/>
    <property type="evidence" value="ECO:0007669"/>
    <property type="project" value="UniProtKB-SubCell"/>
</dbReference>
<dbReference type="Gene3D" id="3.40.50.10490">
    <property type="entry name" value="Glucose-6-phosphate isomerase like protein, domain 1"/>
    <property type="match status" value="1"/>
</dbReference>
<dbReference type="PANTHER" id="PTHR30390:SF6">
    <property type="entry name" value="DNAA INITIATOR-ASSOCIATING PROTEIN DIAA"/>
    <property type="match status" value="1"/>
</dbReference>
<dbReference type="InterPro" id="IPR046348">
    <property type="entry name" value="SIS_dom_sf"/>
</dbReference>
<dbReference type="InterPro" id="IPR050099">
    <property type="entry name" value="SIS_GmhA/DiaA_subfam"/>
</dbReference>
<dbReference type="Pfam" id="PF13580">
    <property type="entry name" value="SIS_2"/>
    <property type="match status" value="1"/>
</dbReference>
<comment type="similarity">
    <text evidence="4 10">Belongs to the SIS family. GmhA subfamily.</text>
</comment>
<dbReference type="EC" id="5.3.1.28" evidence="10"/>
<feature type="binding site" evidence="10">
    <location>
        <position position="121"/>
    </location>
    <ligand>
        <name>substrate</name>
    </ligand>
</feature>
<keyword evidence="6 10" id="KW-0479">Metal-binding</keyword>
<dbReference type="GO" id="GO:0008270">
    <property type="term" value="F:zinc ion binding"/>
    <property type="evidence" value="ECO:0007669"/>
    <property type="project" value="UniProtKB-UniRule"/>
</dbReference>
<evidence type="ECO:0000256" key="1">
    <source>
        <dbReference type="ARBA" id="ARBA00000348"/>
    </source>
</evidence>
<dbReference type="GO" id="GO:0008968">
    <property type="term" value="F:D-sedoheptulose 7-phosphate isomerase activity"/>
    <property type="evidence" value="ECO:0007669"/>
    <property type="project" value="UniProtKB-UniRule"/>
</dbReference>
<comment type="subcellular location">
    <subcellularLocation>
        <location evidence="3 10">Cytoplasm</location>
    </subcellularLocation>
</comment>
<evidence type="ECO:0000256" key="6">
    <source>
        <dbReference type="ARBA" id="ARBA00022723"/>
    </source>
</evidence>
<comment type="subunit">
    <text evidence="10">Homotetramer.</text>
</comment>
<feature type="binding site" evidence="10">
    <location>
        <position position="177"/>
    </location>
    <ligand>
        <name>Zn(2+)</name>
        <dbReference type="ChEBI" id="CHEBI:29105"/>
    </ligand>
</feature>
<evidence type="ECO:0000256" key="3">
    <source>
        <dbReference type="ARBA" id="ARBA00004496"/>
    </source>
</evidence>
<dbReference type="OrthoDB" id="9810929at2"/>
<dbReference type="HAMAP" id="MF_00067">
    <property type="entry name" value="GmhA"/>
    <property type="match status" value="1"/>
</dbReference>
<evidence type="ECO:0000259" key="11">
    <source>
        <dbReference type="PROSITE" id="PS51464"/>
    </source>
</evidence>
<feature type="binding site" evidence="10">
    <location>
        <position position="61"/>
    </location>
    <ligand>
        <name>substrate</name>
    </ligand>
</feature>
<reference evidence="12" key="1">
    <citation type="submission" date="2016-06" db="EMBL/GenBank/DDBJ databases">
        <title>Complete Genome Sequence of Pandoraea faecigallinarum DSM-23572.</title>
        <authorList>
            <person name="Yong D."/>
            <person name="Ee R."/>
            <person name="Lim Y.-L."/>
            <person name="Yin W.-F."/>
            <person name="Chan K.-G."/>
        </authorList>
    </citation>
    <scope>NUCLEOTIDE SEQUENCE</scope>
    <source>
        <strain evidence="12">DSM 23572</strain>
    </source>
</reference>
<dbReference type="InterPro" id="IPR035461">
    <property type="entry name" value="GmhA/DiaA"/>
</dbReference>
<feature type="binding site" evidence="10">
    <location>
        <begin position="48"/>
        <end position="50"/>
    </location>
    <ligand>
        <name>substrate</name>
    </ligand>
</feature>
<dbReference type="UniPathway" id="UPA00041">
    <property type="reaction ID" value="UER00436"/>
</dbReference>
<keyword evidence="13" id="KW-1185">Reference proteome</keyword>
<keyword evidence="9 10" id="KW-0119">Carbohydrate metabolism</keyword>
<evidence type="ECO:0000256" key="9">
    <source>
        <dbReference type="ARBA" id="ARBA00023277"/>
    </source>
</evidence>
<dbReference type="Proteomes" id="UP000035651">
    <property type="component" value="Chromosome"/>
</dbReference>
<feature type="binding site" evidence="10">
    <location>
        <begin position="90"/>
        <end position="91"/>
    </location>
    <ligand>
        <name>substrate</name>
    </ligand>
</feature>
<dbReference type="PANTHER" id="PTHR30390">
    <property type="entry name" value="SEDOHEPTULOSE 7-PHOSPHATE ISOMERASE / DNAA INITIATOR-ASSOCIATING FACTOR FOR REPLICATION INITIATION"/>
    <property type="match status" value="1"/>
</dbReference>
<evidence type="ECO:0000256" key="7">
    <source>
        <dbReference type="ARBA" id="ARBA00022833"/>
    </source>
</evidence>
<comment type="function">
    <text evidence="2 10">Catalyzes the isomerization of sedoheptulose 7-phosphate in D-glycero-D-manno-heptose 7-phosphate.</text>
</comment>
<feature type="binding site" evidence="10">
    <location>
        <position position="169"/>
    </location>
    <ligand>
        <name>Zn(2+)</name>
        <dbReference type="ChEBI" id="CHEBI:29105"/>
    </ligand>
</feature>
<dbReference type="SUPFAM" id="SSF53697">
    <property type="entry name" value="SIS domain"/>
    <property type="match status" value="1"/>
</dbReference>
<dbReference type="InterPro" id="IPR001347">
    <property type="entry name" value="SIS_dom"/>
</dbReference>
<organism evidence="12 13">
    <name type="scientific">Pandoraea faecigallinarum</name>
    <dbReference type="NCBI Taxonomy" id="656179"/>
    <lineage>
        <taxon>Bacteria</taxon>
        <taxon>Pseudomonadati</taxon>
        <taxon>Pseudomonadota</taxon>
        <taxon>Betaproteobacteria</taxon>
        <taxon>Burkholderiales</taxon>
        <taxon>Burkholderiaceae</taxon>
        <taxon>Pandoraea</taxon>
    </lineage>
</organism>
<dbReference type="PROSITE" id="PS51464">
    <property type="entry name" value="SIS"/>
    <property type="match status" value="1"/>
</dbReference>
<dbReference type="EMBL" id="CP011807">
    <property type="protein sequence ID" value="AKM30423.1"/>
    <property type="molecule type" value="Genomic_DNA"/>
</dbReference>
<dbReference type="PATRIC" id="fig|656179.3.peg.2201"/>
<proteinExistence type="inferred from homology"/>
<evidence type="ECO:0000256" key="10">
    <source>
        <dbReference type="HAMAP-Rule" id="MF_00067"/>
    </source>
</evidence>
<feature type="binding site" evidence="10">
    <location>
        <position position="169"/>
    </location>
    <ligand>
        <name>substrate</name>
    </ligand>
</feature>
<comment type="miscellaneous">
    <text evidence="10">The reaction produces a racemic mixture of D-glycero-alpha-D-manno-heptose 7-phosphate and D-glycero-beta-D-manno-heptose 7-phosphate.</text>
</comment>
<feature type="binding site" evidence="10">
    <location>
        <position position="57"/>
    </location>
    <ligand>
        <name>Zn(2+)</name>
        <dbReference type="ChEBI" id="CHEBI:29105"/>
    </ligand>
</feature>
<dbReference type="KEGG" id="pfg:AB870_10360"/>
<keyword evidence="8 10" id="KW-0413">Isomerase</keyword>
<feature type="binding site" evidence="10">
    <location>
        <position position="61"/>
    </location>
    <ligand>
        <name>Zn(2+)</name>
        <dbReference type="ChEBI" id="CHEBI:29105"/>
    </ligand>
</feature>
<dbReference type="AlphaFoldDB" id="A0A0H3WUY5"/>
<dbReference type="STRING" id="656179.AB870_10360"/>
<comment type="pathway">
    <text evidence="10">Carbohydrate biosynthesis; D-glycero-D-manno-heptose 7-phosphate biosynthesis; D-glycero-alpha-D-manno-heptose 7-phosphate and D-glycero-beta-D-manno-heptose 7-phosphate from sedoheptulose 7-phosphate: step 1/1.</text>
</comment>
<dbReference type="GO" id="GO:0005975">
    <property type="term" value="P:carbohydrate metabolic process"/>
    <property type="evidence" value="ECO:0007669"/>
    <property type="project" value="UniProtKB-UniRule"/>
</dbReference>
<dbReference type="CDD" id="cd05006">
    <property type="entry name" value="SIS_GmhA"/>
    <property type="match status" value="1"/>
</dbReference>
<evidence type="ECO:0000256" key="2">
    <source>
        <dbReference type="ARBA" id="ARBA00003172"/>
    </source>
</evidence>
<accession>A0A0H3WUY5</accession>
<evidence type="ECO:0000256" key="5">
    <source>
        <dbReference type="ARBA" id="ARBA00022490"/>
    </source>
</evidence>
<name>A0A0H3WUY5_9BURK</name>
<dbReference type="RefSeq" id="WP_047906272.1">
    <property type="nucleotide sequence ID" value="NZ_CP011807.3"/>
</dbReference>
<feature type="domain" description="SIS" evidence="11">
    <location>
        <begin position="33"/>
        <end position="189"/>
    </location>
</feature>
<comment type="cofactor">
    <cofactor evidence="10">
        <name>Zn(2+)</name>
        <dbReference type="ChEBI" id="CHEBI:29105"/>
    </cofactor>
    <text evidence="10">Binds 1 zinc ion per subunit.</text>
</comment>
<gene>
    <name evidence="10" type="primary">gmhA</name>
    <name evidence="12" type="ORF">AB870_10360</name>
</gene>
<evidence type="ECO:0000256" key="8">
    <source>
        <dbReference type="ARBA" id="ARBA00023235"/>
    </source>
</evidence>
<protein>
    <recommendedName>
        <fullName evidence="10">Phosphoheptose isomerase</fullName>
        <ecNumber evidence="10">5.3.1.28</ecNumber>
    </recommendedName>
    <alternativeName>
        <fullName evidence="10">Sedoheptulose 7-phosphate isomerase</fullName>
    </alternativeName>
</protein>
<dbReference type="GO" id="GO:0097367">
    <property type="term" value="F:carbohydrate derivative binding"/>
    <property type="evidence" value="ECO:0007669"/>
    <property type="project" value="InterPro"/>
</dbReference>
<keyword evidence="5 10" id="KW-0963">Cytoplasm</keyword>
<dbReference type="InterPro" id="IPR004515">
    <property type="entry name" value="Phosphoheptose_Isoase"/>
</dbReference>
<evidence type="ECO:0000313" key="13">
    <source>
        <dbReference type="Proteomes" id="UP000035651"/>
    </source>
</evidence>
<comment type="catalytic activity">
    <reaction evidence="1 10">
        <text>2 D-sedoheptulose 7-phosphate = D-glycero-alpha-D-manno-heptose 7-phosphate + D-glycero-beta-D-manno-heptose 7-phosphate</text>
        <dbReference type="Rhea" id="RHEA:27489"/>
        <dbReference type="ChEBI" id="CHEBI:57483"/>
        <dbReference type="ChEBI" id="CHEBI:60203"/>
        <dbReference type="ChEBI" id="CHEBI:60204"/>
        <dbReference type="EC" id="5.3.1.28"/>
    </reaction>
</comment>
<dbReference type="GO" id="GO:2001061">
    <property type="term" value="P:D-glycero-D-manno-heptose 7-phosphate biosynthetic process"/>
    <property type="evidence" value="ECO:0007669"/>
    <property type="project" value="UniProtKB-UniPathway"/>
</dbReference>
<evidence type="ECO:0000313" key="12">
    <source>
        <dbReference type="EMBL" id="AKM30423.1"/>
    </source>
</evidence>
<keyword evidence="7 10" id="KW-0862">Zinc</keyword>